<evidence type="ECO:0000313" key="2">
    <source>
        <dbReference type="Proteomes" id="UP000230088"/>
    </source>
</evidence>
<name>A0A2H0YMN0_9BACT</name>
<evidence type="ECO:0000313" key="1">
    <source>
        <dbReference type="EMBL" id="PIS39720.1"/>
    </source>
</evidence>
<comment type="caution">
    <text evidence="1">The sequence shown here is derived from an EMBL/GenBank/DDBJ whole genome shotgun (WGS) entry which is preliminary data.</text>
</comment>
<sequence length="88" mass="9817">MILRLYTTYGYLRTIQHQIVAPFALRMVKLVSIAEAIAMPITAFLHTLSMAVCLPSLSPDPVPMQYPSKIQEYYAADTLQCGLTVNVL</sequence>
<accession>A0A2H0YMN0</accession>
<reference evidence="2" key="1">
    <citation type="submission" date="2017-09" db="EMBL/GenBank/DDBJ databases">
        <title>Depth-based differentiation of microbial function through sediment-hosted aquifers and enrichment of novel symbionts in the deep terrestrial subsurface.</title>
        <authorList>
            <person name="Probst A.J."/>
            <person name="Ladd B."/>
            <person name="Jarett J.K."/>
            <person name="Geller-Mcgrath D.E."/>
            <person name="Sieber C.M.K."/>
            <person name="Emerson J.B."/>
            <person name="Anantharaman K."/>
            <person name="Thomas B.C."/>
            <person name="Malmstrom R."/>
            <person name="Stieglmeier M."/>
            <person name="Klingl A."/>
            <person name="Woyke T."/>
            <person name="Ryan C.M."/>
            <person name="Banfield J.F."/>
        </authorList>
    </citation>
    <scope>NUCLEOTIDE SEQUENCE [LARGE SCALE GENOMIC DNA]</scope>
</reference>
<gene>
    <name evidence="1" type="ORF">COT33_00350</name>
</gene>
<protein>
    <submittedName>
        <fullName evidence="1">Uncharacterized protein</fullName>
    </submittedName>
</protein>
<dbReference type="EMBL" id="PEYD01000006">
    <property type="protein sequence ID" value="PIS39720.1"/>
    <property type="molecule type" value="Genomic_DNA"/>
</dbReference>
<dbReference type="Proteomes" id="UP000230088">
    <property type="component" value="Unassembled WGS sequence"/>
</dbReference>
<organism evidence="1 2">
    <name type="scientific">Candidatus Nealsonbacteria bacterium CG08_land_8_20_14_0_20_38_20</name>
    <dbReference type="NCBI Taxonomy" id="1974705"/>
    <lineage>
        <taxon>Bacteria</taxon>
        <taxon>Candidatus Nealsoniibacteriota</taxon>
    </lineage>
</organism>
<proteinExistence type="predicted"/>
<dbReference type="AlphaFoldDB" id="A0A2H0YMN0"/>